<gene>
    <name evidence="1" type="ordered locus">LFE_2302</name>
</gene>
<dbReference type="AlphaFoldDB" id="I0IRS5"/>
<dbReference type="Proteomes" id="UP000007382">
    <property type="component" value="Chromosome"/>
</dbReference>
<accession>I0IRS5</accession>
<name>I0IRS5_LEPFC</name>
<dbReference type="PATRIC" id="fig|1162668.3.peg.2732"/>
<evidence type="ECO:0008006" key="3">
    <source>
        <dbReference type="Google" id="ProtNLM"/>
    </source>
</evidence>
<reference evidence="2" key="2">
    <citation type="submission" date="2012-03" db="EMBL/GenBank/DDBJ databases">
        <title>The complete genome sequence of the pioneer microbe on fresh volcanic deposit, Leptospirillum ferrooxidans strain C2-3.</title>
        <authorList>
            <person name="Fujimura R."/>
            <person name="Sato Y."/>
            <person name="Nishizawa T."/>
            <person name="Nanba K."/>
            <person name="Oshima K."/>
            <person name="Hattori M."/>
            <person name="Kamijo T."/>
            <person name="Ohta H."/>
        </authorList>
    </citation>
    <scope>NUCLEOTIDE SEQUENCE [LARGE SCALE GENOMIC DNA]</scope>
    <source>
        <strain evidence="2">C2-3</strain>
    </source>
</reference>
<keyword evidence="2" id="KW-1185">Reference proteome</keyword>
<dbReference type="Gene3D" id="1.10.740.10">
    <property type="entry name" value="Transferase Inhibitor Protein From Tn5, Chain"/>
    <property type="match status" value="1"/>
</dbReference>
<evidence type="ECO:0000313" key="1">
    <source>
        <dbReference type="EMBL" id="BAM07974.1"/>
    </source>
</evidence>
<dbReference type="KEGG" id="lfc:LFE_2302"/>
<dbReference type="HOGENOM" id="CLU_2219864_0_0_0"/>
<protein>
    <recommendedName>
        <fullName evidence="3">Transposase</fullName>
    </recommendedName>
</protein>
<organism evidence="1 2">
    <name type="scientific">Leptospirillum ferrooxidans (strain C2-3)</name>
    <dbReference type="NCBI Taxonomy" id="1162668"/>
    <lineage>
        <taxon>Bacteria</taxon>
        <taxon>Pseudomonadati</taxon>
        <taxon>Nitrospirota</taxon>
        <taxon>Nitrospiria</taxon>
        <taxon>Nitrospirales</taxon>
        <taxon>Nitrospiraceae</taxon>
        <taxon>Leptospirillum</taxon>
    </lineage>
</organism>
<sequence>MVFRVRVFLDSGWPAPTLRKAIQMVQAREGGWRKGDGEPGSEILWRGIQKLDDISAMMAILIDLPNLPMELCPDGIGMGKLKSRGGRFKSVRAAQRAMLNRSSAPI</sequence>
<evidence type="ECO:0000313" key="2">
    <source>
        <dbReference type="Proteomes" id="UP000007382"/>
    </source>
</evidence>
<proteinExistence type="predicted"/>
<reference evidence="1 2" key="1">
    <citation type="journal article" date="2012" name="J. Bacteriol.">
        <title>Complete Genome Sequence of Leptospirillum ferrooxidans Strain C2-3, Isolated from a Fresh Volcanic Ash Deposit on the Island of Miyake, Japan.</title>
        <authorList>
            <person name="Fujimura R."/>
            <person name="Sato Y."/>
            <person name="Nishizawa T."/>
            <person name="Oshima K."/>
            <person name="Kim S.-W."/>
            <person name="Hattori M."/>
            <person name="Kamijo T."/>
            <person name="Ohta H."/>
        </authorList>
    </citation>
    <scope>NUCLEOTIDE SEQUENCE [LARGE SCALE GENOMIC DNA]</scope>
    <source>
        <strain evidence="1 2">C2-3</strain>
    </source>
</reference>
<dbReference type="EMBL" id="AP012342">
    <property type="protein sequence ID" value="BAM07974.1"/>
    <property type="molecule type" value="Genomic_DNA"/>
</dbReference>
<dbReference type="InterPro" id="IPR014737">
    <property type="entry name" value="Transposase_Tn5-like_C"/>
</dbReference>
<dbReference type="STRING" id="1162668.LFE_2302"/>